<dbReference type="RefSeq" id="XP_009650478.1">
    <property type="nucleotide sequence ID" value="XM_009652183.1"/>
</dbReference>
<keyword evidence="2" id="KW-1185">Reference proteome</keyword>
<dbReference type="InterPro" id="IPR011009">
    <property type="entry name" value="Kinase-like_dom_sf"/>
</dbReference>
<organism evidence="1 2">
    <name type="scientific">Verticillium dahliae (strain VdLs.17 / ATCC MYA-4575 / FGSC 10137)</name>
    <name type="common">Verticillium wilt</name>
    <dbReference type="NCBI Taxonomy" id="498257"/>
    <lineage>
        <taxon>Eukaryota</taxon>
        <taxon>Fungi</taxon>
        <taxon>Dikarya</taxon>
        <taxon>Ascomycota</taxon>
        <taxon>Pezizomycotina</taxon>
        <taxon>Sordariomycetes</taxon>
        <taxon>Hypocreomycetidae</taxon>
        <taxon>Glomerellales</taxon>
        <taxon>Plectosphaerellaceae</taxon>
        <taxon>Verticillium</taxon>
    </lineage>
</organism>
<reference evidence="1 2" key="1">
    <citation type="submission" date="2008-03" db="EMBL/GenBank/DDBJ databases">
        <title>The Genome Sequence of Verticillium dahliae VdLs.17.</title>
        <authorList>
            <consortium name="The Broad Institute Genome Sequencing Platform"/>
            <person name="Ma L.-J.J."/>
            <person name="Klosterman S.J."/>
            <person name="Subbarao K."/>
            <person name="Dobinson K."/>
            <person name="Veronese P."/>
            <person name="Kang S."/>
            <person name="Gold S.E."/>
            <person name="Young S."/>
            <person name="Jaffe D."/>
            <person name="Gnerre S."/>
            <person name="Berlin A."/>
            <person name="Heiman D."/>
            <person name="Hepburn T."/>
            <person name="Sykes S."/>
            <person name="Alvarado L."/>
            <person name="Kodira C.D."/>
            <person name="Lander E."/>
            <person name="Galagan J."/>
            <person name="Nusbaum C."/>
            <person name="Birren B."/>
        </authorList>
    </citation>
    <scope>NUCLEOTIDE SEQUENCE [LARGE SCALE GENOMIC DNA]</scope>
    <source>
        <strain evidence="2">VdLs.17 / ATCC MYA-4575 / FGSC 10137</strain>
    </source>
</reference>
<dbReference type="OrthoDB" id="4062651at2759"/>
<dbReference type="KEGG" id="vda:VDAG_00806"/>
<accession>G2WR25</accession>
<gene>
    <name evidence="1" type="ORF">VDAG_00806</name>
</gene>
<dbReference type="AlphaFoldDB" id="G2WR25"/>
<name>G2WR25_VERDV</name>
<dbReference type="STRING" id="498257.G2WR25"/>
<dbReference type="GeneID" id="20702269"/>
<dbReference type="eggNOG" id="ENOG502RMGG">
    <property type="taxonomic scope" value="Eukaryota"/>
</dbReference>
<dbReference type="SUPFAM" id="SSF56112">
    <property type="entry name" value="Protein kinase-like (PK-like)"/>
    <property type="match status" value="1"/>
</dbReference>
<dbReference type="HOGENOM" id="CLU_934477_0_0_1"/>
<sequence length="298" mass="33017">MTAVALASGQQDCREEQVDLTAKSAEIHSTATHQNEPTHHRRAALPFPHRAAVLPRVRGNRSKRSRSLALLLDWWKRILKNSMPVLCRHPSLLSALPTSRYPTTTPPISSASYRNVCLFTASSFSTSRLCRPKLPQTKSEIGKYDKIAASGLSSSELPTSRLYAMVVGSKGRLRGLIYHFIKSEERLTWAVDERAPLALREKCAAQIKDTVAKLHHLGVVWGDVKADNVLVDENGNAIVIDLKGGTTQGWVDREKEGTVEGDAQGVENMMDFIFNDESMLRPPPLGPDDEPIVKLRGY</sequence>
<dbReference type="EMBL" id="DS572695">
    <property type="protein sequence ID" value="EGY14124.1"/>
    <property type="molecule type" value="Genomic_DNA"/>
</dbReference>
<dbReference type="InParanoid" id="G2WR25"/>
<evidence type="ECO:0000313" key="2">
    <source>
        <dbReference type="Proteomes" id="UP000001611"/>
    </source>
</evidence>
<dbReference type="Gene3D" id="1.10.510.10">
    <property type="entry name" value="Transferase(Phosphotransferase) domain 1"/>
    <property type="match status" value="1"/>
</dbReference>
<protein>
    <submittedName>
        <fullName evidence="1">Uncharacterized protein</fullName>
    </submittedName>
</protein>
<dbReference type="Proteomes" id="UP000001611">
    <property type="component" value="Chromosome 2"/>
</dbReference>
<evidence type="ECO:0000313" key="1">
    <source>
        <dbReference type="EMBL" id="EGY14124.1"/>
    </source>
</evidence>
<proteinExistence type="predicted"/>